<reference evidence="11" key="1">
    <citation type="submission" date="2021-02" db="EMBL/GenBank/DDBJ databases">
        <title>Distinct virome patterns of the invasive cane toad (Rhinella marina) across its native and introduced ranges.</title>
        <authorList>
            <person name="Russo A.G."/>
            <person name="Harding E.F."/>
            <person name="Yan G.J."/>
            <person name="Selechnik D."/>
            <person name="Ducatez S."/>
            <person name="DeVore J.L."/>
            <person name="Zhou J."/>
            <person name="Sarma R.R."/>
            <person name="Lee Y.P."/>
            <person name="Richardson M.F."/>
            <person name="Shine R."/>
            <person name="Rollins L.A."/>
            <person name="White P.A."/>
        </authorList>
    </citation>
    <scope>NUCLEOTIDE SEQUENCE</scope>
</reference>
<dbReference type="GO" id="GO:0006287">
    <property type="term" value="P:base-excision repair, gap-filling"/>
    <property type="evidence" value="ECO:0007669"/>
    <property type="project" value="TreeGrafter"/>
</dbReference>
<keyword evidence="7" id="KW-0238">DNA-binding</keyword>
<evidence type="ECO:0000313" key="11">
    <source>
        <dbReference type="EMBL" id="QXT57784.1"/>
    </source>
</evidence>
<dbReference type="GO" id="GO:0000166">
    <property type="term" value="F:nucleotide binding"/>
    <property type="evidence" value="ECO:0007669"/>
    <property type="project" value="InterPro"/>
</dbReference>
<dbReference type="Gene3D" id="3.30.420.10">
    <property type="entry name" value="Ribonuclease H-like superfamily/Ribonuclease H"/>
    <property type="match status" value="1"/>
</dbReference>
<dbReference type="GO" id="GO:0045004">
    <property type="term" value="P:DNA replication proofreading"/>
    <property type="evidence" value="ECO:0007669"/>
    <property type="project" value="TreeGrafter"/>
</dbReference>
<proteinExistence type="inferred from homology"/>
<dbReference type="PRINTS" id="PR00106">
    <property type="entry name" value="DNAPOLB"/>
</dbReference>
<dbReference type="InterPro" id="IPR050240">
    <property type="entry name" value="DNA_pol_type-B"/>
</dbReference>
<evidence type="ECO:0000256" key="6">
    <source>
        <dbReference type="ARBA" id="ARBA00023109"/>
    </source>
</evidence>
<keyword evidence="6" id="KW-0235">DNA replication</keyword>
<keyword evidence="4" id="KW-0548">Nucleotidyltransferase</keyword>
<dbReference type="Gene3D" id="1.10.287.690">
    <property type="entry name" value="Helix hairpin bin"/>
    <property type="match status" value="1"/>
</dbReference>
<dbReference type="Pfam" id="PF00136">
    <property type="entry name" value="DNA_pol_B"/>
    <property type="match status" value="1"/>
</dbReference>
<keyword evidence="11" id="KW-0269">Exonuclease</keyword>
<dbReference type="PANTHER" id="PTHR10322">
    <property type="entry name" value="DNA POLYMERASE CATALYTIC SUBUNIT"/>
    <property type="match status" value="1"/>
</dbReference>
<feature type="domain" description="DNA-directed DNA polymerase family B exonuclease" evidence="10">
    <location>
        <begin position="104"/>
        <end position="321"/>
    </location>
</feature>
<dbReference type="EMBL" id="MW582923">
    <property type="protein sequence ID" value="QXT57784.1"/>
    <property type="molecule type" value="Genomic_DNA"/>
</dbReference>
<accession>A0A8F6UA98</accession>
<dbReference type="Pfam" id="PF03104">
    <property type="entry name" value="DNA_pol_B_exo1"/>
    <property type="match status" value="1"/>
</dbReference>
<dbReference type="InterPro" id="IPR006172">
    <property type="entry name" value="DNA-dir_DNA_pol_B"/>
</dbReference>
<evidence type="ECO:0000259" key="10">
    <source>
        <dbReference type="Pfam" id="PF03104"/>
    </source>
</evidence>
<dbReference type="InterPro" id="IPR012337">
    <property type="entry name" value="RNaseH-like_sf"/>
</dbReference>
<feature type="domain" description="DNA-directed DNA polymerase family B multifunctional" evidence="9">
    <location>
        <begin position="388"/>
        <end position="901"/>
    </location>
</feature>
<dbReference type="GO" id="GO:0003887">
    <property type="term" value="F:DNA-directed DNA polymerase activity"/>
    <property type="evidence" value="ECO:0007669"/>
    <property type="project" value="UniProtKB-KW"/>
</dbReference>
<organism evidence="11">
    <name type="scientific">Rhinella marina erythrocytic-like virus</name>
    <dbReference type="NCBI Taxonomy" id="2859906"/>
    <lineage>
        <taxon>Viruses</taxon>
        <taxon>Varidnaviria</taxon>
        <taxon>Bamfordvirae</taxon>
        <taxon>Nucleocytoviricota</taxon>
        <taxon>Megaviricetes</taxon>
        <taxon>Pimascovirales</taxon>
        <taxon>Pimascovirales incertae sedis</taxon>
        <taxon>Iridoviridae</taxon>
    </lineage>
</organism>
<keyword evidence="6" id="KW-1194">Viral DNA replication</keyword>
<evidence type="ECO:0000256" key="4">
    <source>
        <dbReference type="ARBA" id="ARBA00022695"/>
    </source>
</evidence>
<dbReference type="InterPro" id="IPR023211">
    <property type="entry name" value="DNA_pol_palm_dom_sf"/>
</dbReference>
<evidence type="ECO:0000256" key="1">
    <source>
        <dbReference type="ARBA" id="ARBA00005755"/>
    </source>
</evidence>
<dbReference type="InterPro" id="IPR006134">
    <property type="entry name" value="DNA-dir_DNA_pol_B_multi_dom"/>
</dbReference>
<comment type="similarity">
    <text evidence="1">Belongs to the DNA polymerase type-B family.</text>
</comment>
<keyword evidence="11" id="KW-0378">Hydrolase</keyword>
<protein>
    <recommendedName>
        <fullName evidence="2">DNA-directed DNA polymerase</fullName>
        <ecNumber evidence="2">2.7.7.7</ecNumber>
    </recommendedName>
</protein>
<evidence type="ECO:0000259" key="9">
    <source>
        <dbReference type="Pfam" id="PF00136"/>
    </source>
</evidence>
<dbReference type="EC" id="2.7.7.7" evidence="2"/>
<dbReference type="GO" id="GO:0008296">
    <property type="term" value="F:3'-5'-DNA exonuclease activity"/>
    <property type="evidence" value="ECO:0007669"/>
    <property type="project" value="TreeGrafter"/>
</dbReference>
<dbReference type="GO" id="GO:0003677">
    <property type="term" value="F:DNA binding"/>
    <property type="evidence" value="ECO:0007669"/>
    <property type="project" value="UniProtKB-KW"/>
</dbReference>
<evidence type="ECO:0000256" key="3">
    <source>
        <dbReference type="ARBA" id="ARBA00022679"/>
    </source>
</evidence>
<dbReference type="Gene3D" id="1.10.132.60">
    <property type="entry name" value="DNA polymerase family B, C-terminal domain"/>
    <property type="match status" value="1"/>
</dbReference>
<dbReference type="SUPFAM" id="SSF53098">
    <property type="entry name" value="Ribonuclease H-like"/>
    <property type="match status" value="1"/>
</dbReference>
<evidence type="ECO:0000256" key="7">
    <source>
        <dbReference type="ARBA" id="ARBA00023125"/>
    </source>
</evidence>
<dbReference type="InterPro" id="IPR042087">
    <property type="entry name" value="DNA_pol_B_thumb"/>
</dbReference>
<dbReference type="InterPro" id="IPR036397">
    <property type="entry name" value="RNaseH_sf"/>
</dbReference>
<keyword evidence="11" id="KW-0540">Nuclease</keyword>
<evidence type="ECO:0000256" key="2">
    <source>
        <dbReference type="ARBA" id="ARBA00012417"/>
    </source>
</evidence>
<keyword evidence="5" id="KW-0239">DNA-directed DNA polymerase</keyword>
<dbReference type="GO" id="GO:0039693">
    <property type="term" value="P:viral DNA genome replication"/>
    <property type="evidence" value="ECO:0007669"/>
    <property type="project" value="UniProtKB-KW"/>
</dbReference>
<comment type="catalytic activity">
    <reaction evidence="8">
        <text>DNA(n) + a 2'-deoxyribonucleoside 5'-triphosphate = DNA(n+1) + diphosphate</text>
        <dbReference type="Rhea" id="RHEA:22508"/>
        <dbReference type="Rhea" id="RHEA-COMP:17339"/>
        <dbReference type="Rhea" id="RHEA-COMP:17340"/>
        <dbReference type="ChEBI" id="CHEBI:33019"/>
        <dbReference type="ChEBI" id="CHEBI:61560"/>
        <dbReference type="ChEBI" id="CHEBI:173112"/>
        <dbReference type="EC" id="2.7.7.7"/>
    </reaction>
</comment>
<dbReference type="SUPFAM" id="SSF56672">
    <property type="entry name" value="DNA/RNA polymerases"/>
    <property type="match status" value="1"/>
</dbReference>
<evidence type="ECO:0000256" key="8">
    <source>
        <dbReference type="ARBA" id="ARBA00049244"/>
    </source>
</evidence>
<sequence length="939" mass="108537">MDGEFISVYIYQWTYNEDYIIEIRGYGLLNGQRVCVCIDDFLPHIYVSDVTDIDISNCIKYSITEKENLYNFNHRKQIFYKIYFRNKASIYAFIRDNNLDGKAHEQNASPLLQFTTQRKLPQVGWVKFKPAIIEQDKCLLYNINYKDIYPGEGPFVKPLACAFDLEVYSTIPGAMPSNKPGDEIFQISVVFSDGEDYLLSLKGNDYTDQDDVIQLDTETELLTTFCQLLATKKPTLLYGYNILGFDINYLIQRCKRLFLLDNLTDLGYGNKPAEIKTIRWSSGAFGEQEFTMVDWEGIVVLDLYPIIKRDYKFSNYKLETVAQELLGYGKDPITVKDITRAYETKAMQRVGYYCVKDSKLCLELAEKMSTWIGLVQMANVCHVQPMTLYIHGQQIKIHSQVYNYCHWNNIVVNTNAYKTPSNMRYTGAYVMDPIPGLYQNVVPFDFSSLYPSIIITENICYSTIANKDCPDEKCNTFTWEDHSGCKHDPKVIAAEQYTKQINDIDAEILILRNLRDKSKLDKRKDIQQEINVKRALQKPLRKARADFKAQKKTVICAKHSFRFLKQSEKQGVIPTIIQNLLLARKEIRNKLKTETDALHCVILDKQQLAYKVSANSMYGAMGVRSGYLPYMPGAMTVTYCGREAIKKSLKIIESDFEGKVIYGDTDSNYVQFPSIPIDTLWDYSIDVAKKVSAHFPKTMSLEFEEKIYKQFILLGKKKYVYTAWSDGKTKIGHKGIILSRRDNPKVVRAVYSNCLDIIFTGKNKQDIIYMLIDRLSRLKCMYTIEDFVLTKSVGSSEGDYDEETGYIGSYKVTKPKDADENDNWQESRLPAHVQLAKRMCKRGIPVQPGTRLEIVVVDKPNAVKLGDKFEDLDYFMEKSWYLKLDIDYYLKSMINPIDQMLLAVFNIEPTQRIIQTLKHKQECLTKIKNMRKPKLVFKN</sequence>
<keyword evidence="3" id="KW-0808">Transferase</keyword>
<dbReference type="InterPro" id="IPR006133">
    <property type="entry name" value="DNA-dir_DNA_pol_B_exonuc"/>
</dbReference>
<dbReference type="GO" id="GO:0006297">
    <property type="term" value="P:nucleotide-excision repair, DNA gap filling"/>
    <property type="evidence" value="ECO:0007669"/>
    <property type="project" value="TreeGrafter"/>
</dbReference>
<dbReference type="Gene3D" id="3.90.1600.10">
    <property type="entry name" value="Palm domain of DNA polymerase"/>
    <property type="match status" value="1"/>
</dbReference>
<dbReference type="SMART" id="SM00486">
    <property type="entry name" value="POLBc"/>
    <property type="match status" value="1"/>
</dbReference>
<dbReference type="InterPro" id="IPR043502">
    <property type="entry name" value="DNA/RNA_pol_sf"/>
</dbReference>
<evidence type="ECO:0000256" key="5">
    <source>
        <dbReference type="ARBA" id="ARBA00022932"/>
    </source>
</evidence>
<dbReference type="PANTHER" id="PTHR10322:SF23">
    <property type="entry name" value="DNA POLYMERASE DELTA CATALYTIC SUBUNIT"/>
    <property type="match status" value="1"/>
</dbReference>
<name>A0A8F6UA98_9VIRU</name>